<evidence type="ECO:0000256" key="1">
    <source>
        <dbReference type="SAM" id="MobiDB-lite"/>
    </source>
</evidence>
<gene>
    <name evidence="2" type="ORF">CANARDRAFT_28290</name>
</gene>
<evidence type="ECO:0000313" key="3">
    <source>
        <dbReference type="Proteomes" id="UP000094801"/>
    </source>
</evidence>
<sequence>MSPRSIHTLNLTSRCFIKLTKPTTTTIPTIRKNFTSYNKPLYSYHDMYNAEHPIQRLHNESSNSSGPLVNNNGGSGEIEQSSMTYIKNTSGSKSYETSGFEPVVSADGHVSGDGHSKV</sequence>
<organism evidence="2 3">
    <name type="scientific">[Candida] arabinofermentans NRRL YB-2248</name>
    <dbReference type="NCBI Taxonomy" id="983967"/>
    <lineage>
        <taxon>Eukaryota</taxon>
        <taxon>Fungi</taxon>
        <taxon>Dikarya</taxon>
        <taxon>Ascomycota</taxon>
        <taxon>Saccharomycotina</taxon>
        <taxon>Pichiomycetes</taxon>
        <taxon>Pichiales</taxon>
        <taxon>Pichiaceae</taxon>
        <taxon>Ogataea</taxon>
        <taxon>Ogataea/Candida clade</taxon>
    </lineage>
</organism>
<dbReference type="Proteomes" id="UP000094801">
    <property type="component" value="Unassembled WGS sequence"/>
</dbReference>
<name>A0A1E4T186_9ASCO</name>
<feature type="region of interest" description="Disordered" evidence="1">
    <location>
        <begin position="56"/>
        <end position="118"/>
    </location>
</feature>
<keyword evidence="3" id="KW-1185">Reference proteome</keyword>
<dbReference type="EMBL" id="KV453852">
    <property type="protein sequence ID" value="ODV85500.1"/>
    <property type="molecule type" value="Genomic_DNA"/>
</dbReference>
<feature type="compositionally biased region" description="Polar residues" evidence="1">
    <location>
        <begin position="60"/>
        <end position="97"/>
    </location>
</feature>
<protein>
    <submittedName>
        <fullName evidence="2">Uncharacterized protein</fullName>
    </submittedName>
</protein>
<reference evidence="3" key="1">
    <citation type="submission" date="2016-04" db="EMBL/GenBank/DDBJ databases">
        <title>Comparative genomics of biotechnologically important yeasts.</title>
        <authorList>
            <consortium name="DOE Joint Genome Institute"/>
            <person name="Riley R."/>
            <person name="Haridas S."/>
            <person name="Wolfe K.H."/>
            <person name="Lopes M.R."/>
            <person name="Hittinger C.T."/>
            <person name="Goker M."/>
            <person name="Salamov A."/>
            <person name="Wisecaver J."/>
            <person name="Long T.M."/>
            <person name="Aerts A.L."/>
            <person name="Barry K."/>
            <person name="Choi C."/>
            <person name="Clum A."/>
            <person name="Coughlan A.Y."/>
            <person name="Deshpande S."/>
            <person name="Douglass A.P."/>
            <person name="Hanson S.J."/>
            <person name="Klenk H.-P."/>
            <person name="Labutti K."/>
            <person name="Lapidus A."/>
            <person name="Lindquist E."/>
            <person name="Lipzen A."/>
            <person name="Meier-Kolthoff J.P."/>
            <person name="Ohm R.A."/>
            <person name="Otillar R.P."/>
            <person name="Pangilinan J."/>
            <person name="Peng Y."/>
            <person name="Rokas A."/>
            <person name="Rosa C.A."/>
            <person name="Scheuner C."/>
            <person name="Sibirny A.A."/>
            <person name="Slot J.C."/>
            <person name="Stielow J.B."/>
            <person name="Sun H."/>
            <person name="Kurtzman C.P."/>
            <person name="Blackwell M."/>
            <person name="Grigoriev I.V."/>
            <person name="Jeffries T.W."/>
        </authorList>
    </citation>
    <scope>NUCLEOTIDE SEQUENCE [LARGE SCALE GENOMIC DNA]</scope>
    <source>
        <strain evidence="3">NRRL YB-2248</strain>
    </source>
</reference>
<accession>A0A1E4T186</accession>
<proteinExistence type="predicted"/>
<dbReference type="AlphaFoldDB" id="A0A1E4T186"/>
<evidence type="ECO:0000313" key="2">
    <source>
        <dbReference type="EMBL" id="ODV85500.1"/>
    </source>
</evidence>